<evidence type="ECO:0000256" key="1">
    <source>
        <dbReference type="SAM" id="MobiDB-lite"/>
    </source>
</evidence>
<keyword evidence="3" id="KW-1185">Reference proteome</keyword>
<dbReference type="Proteomes" id="UP000324222">
    <property type="component" value="Unassembled WGS sequence"/>
</dbReference>
<gene>
    <name evidence="2" type="ORF">E2C01_052166</name>
</gene>
<dbReference type="AlphaFoldDB" id="A0A5B7GDQ6"/>
<evidence type="ECO:0000313" key="2">
    <source>
        <dbReference type="EMBL" id="MPC58171.1"/>
    </source>
</evidence>
<name>A0A5B7GDQ6_PORTR</name>
<feature type="region of interest" description="Disordered" evidence="1">
    <location>
        <begin position="54"/>
        <end position="152"/>
    </location>
</feature>
<feature type="compositionally biased region" description="Polar residues" evidence="1">
    <location>
        <begin position="143"/>
        <end position="152"/>
    </location>
</feature>
<organism evidence="2 3">
    <name type="scientific">Portunus trituberculatus</name>
    <name type="common">Swimming crab</name>
    <name type="synonym">Neptunus trituberculatus</name>
    <dbReference type="NCBI Taxonomy" id="210409"/>
    <lineage>
        <taxon>Eukaryota</taxon>
        <taxon>Metazoa</taxon>
        <taxon>Ecdysozoa</taxon>
        <taxon>Arthropoda</taxon>
        <taxon>Crustacea</taxon>
        <taxon>Multicrustacea</taxon>
        <taxon>Malacostraca</taxon>
        <taxon>Eumalacostraca</taxon>
        <taxon>Eucarida</taxon>
        <taxon>Decapoda</taxon>
        <taxon>Pleocyemata</taxon>
        <taxon>Brachyura</taxon>
        <taxon>Eubrachyura</taxon>
        <taxon>Portunoidea</taxon>
        <taxon>Portunidae</taxon>
        <taxon>Portuninae</taxon>
        <taxon>Portunus</taxon>
    </lineage>
</organism>
<comment type="caution">
    <text evidence="2">The sequence shown here is derived from an EMBL/GenBank/DDBJ whole genome shotgun (WGS) entry which is preliminary data.</text>
</comment>
<sequence>MTIRRPCVKPLPATGIAHSFPGNACLPARSSRAARGGAGRRIESLLGWRGRAGGECCDAGHDGVQQAGKGVGRGSQRGAGRPGRRAPARQIGRQDTAPPRGDPRCPSPPPPPGWTHLCLISQAGGRRDSTAGEPRPGQPGTPAAQNNAAAIG</sequence>
<reference evidence="2 3" key="1">
    <citation type="submission" date="2019-05" db="EMBL/GenBank/DDBJ databases">
        <title>Another draft genome of Portunus trituberculatus and its Hox gene families provides insights of decapod evolution.</title>
        <authorList>
            <person name="Jeong J.-H."/>
            <person name="Song I."/>
            <person name="Kim S."/>
            <person name="Choi T."/>
            <person name="Kim D."/>
            <person name="Ryu S."/>
            <person name="Kim W."/>
        </authorList>
    </citation>
    <scope>NUCLEOTIDE SEQUENCE [LARGE SCALE GENOMIC DNA]</scope>
    <source>
        <tissue evidence="2">Muscle</tissue>
    </source>
</reference>
<accession>A0A5B7GDQ6</accession>
<protein>
    <submittedName>
        <fullName evidence="2">Uncharacterized protein</fullName>
    </submittedName>
</protein>
<proteinExistence type="predicted"/>
<dbReference type="EMBL" id="VSRR010015434">
    <property type="protein sequence ID" value="MPC58171.1"/>
    <property type="molecule type" value="Genomic_DNA"/>
</dbReference>
<feature type="compositionally biased region" description="Gly residues" evidence="1">
    <location>
        <begin position="69"/>
        <end position="81"/>
    </location>
</feature>
<evidence type="ECO:0000313" key="3">
    <source>
        <dbReference type="Proteomes" id="UP000324222"/>
    </source>
</evidence>